<comment type="caution">
    <text evidence="1">The sequence shown here is derived from an EMBL/GenBank/DDBJ whole genome shotgun (WGS) entry which is preliminary data.</text>
</comment>
<dbReference type="AlphaFoldDB" id="A0AAV3QJG4"/>
<keyword evidence="2" id="KW-1185">Reference proteome</keyword>
<dbReference type="EMBL" id="BAABME010004701">
    <property type="protein sequence ID" value="GAA0163271.1"/>
    <property type="molecule type" value="Genomic_DNA"/>
</dbReference>
<protein>
    <submittedName>
        <fullName evidence="1">Uncharacterized protein</fullName>
    </submittedName>
</protein>
<proteinExistence type="predicted"/>
<organism evidence="1 2">
    <name type="scientific">Lithospermum erythrorhizon</name>
    <name type="common">Purple gromwell</name>
    <name type="synonym">Lithospermum officinale var. erythrorhizon</name>
    <dbReference type="NCBI Taxonomy" id="34254"/>
    <lineage>
        <taxon>Eukaryota</taxon>
        <taxon>Viridiplantae</taxon>
        <taxon>Streptophyta</taxon>
        <taxon>Embryophyta</taxon>
        <taxon>Tracheophyta</taxon>
        <taxon>Spermatophyta</taxon>
        <taxon>Magnoliopsida</taxon>
        <taxon>eudicotyledons</taxon>
        <taxon>Gunneridae</taxon>
        <taxon>Pentapetalae</taxon>
        <taxon>asterids</taxon>
        <taxon>lamiids</taxon>
        <taxon>Boraginales</taxon>
        <taxon>Boraginaceae</taxon>
        <taxon>Boraginoideae</taxon>
        <taxon>Lithospermeae</taxon>
        <taxon>Lithospermum</taxon>
    </lineage>
</organism>
<reference evidence="1 2" key="1">
    <citation type="submission" date="2024-01" db="EMBL/GenBank/DDBJ databases">
        <title>The complete chloroplast genome sequence of Lithospermum erythrorhizon: insights into the phylogenetic relationship among Boraginaceae species and the maternal lineages of purple gromwells.</title>
        <authorList>
            <person name="Okada T."/>
            <person name="Watanabe K."/>
        </authorList>
    </citation>
    <scope>NUCLEOTIDE SEQUENCE [LARGE SCALE GENOMIC DNA]</scope>
</reference>
<gene>
    <name evidence="1" type="ORF">LIER_19178</name>
</gene>
<evidence type="ECO:0000313" key="2">
    <source>
        <dbReference type="Proteomes" id="UP001454036"/>
    </source>
</evidence>
<evidence type="ECO:0000313" key="1">
    <source>
        <dbReference type="EMBL" id="GAA0163271.1"/>
    </source>
</evidence>
<accession>A0AAV3QJG4</accession>
<dbReference type="Proteomes" id="UP001454036">
    <property type="component" value="Unassembled WGS sequence"/>
</dbReference>
<name>A0AAV3QJG4_LITER</name>
<sequence>MTTLASALRWIKKEHGGVRIRAKAIILAFSIMVHEIWRARNSLAFEEEAVVAETIVARVKLATYHILSRTFPGIRITF</sequence>